<keyword evidence="7" id="KW-0479">Metal-binding</keyword>
<dbReference type="Gene3D" id="3.40.1830.10">
    <property type="entry name" value="Thermophilic metalloprotease (M29)"/>
    <property type="match status" value="1"/>
</dbReference>
<keyword evidence="9" id="KW-0482">Metalloprotease</keyword>
<keyword evidence="6" id="KW-0645">Protease</keyword>
<protein>
    <submittedName>
        <fullName evidence="10">Peptidase M29</fullName>
    </submittedName>
</protein>
<dbReference type="GO" id="GO:0004177">
    <property type="term" value="F:aminopeptidase activity"/>
    <property type="evidence" value="ECO:0007669"/>
    <property type="project" value="UniProtKB-KW"/>
</dbReference>
<name>A0A172T722_9DEIO</name>
<evidence type="ECO:0000256" key="9">
    <source>
        <dbReference type="ARBA" id="ARBA00023049"/>
    </source>
</evidence>
<dbReference type="Pfam" id="PF02073">
    <property type="entry name" value="Peptidase_M29"/>
    <property type="match status" value="1"/>
</dbReference>
<evidence type="ECO:0000256" key="1">
    <source>
        <dbReference type="ARBA" id="ARBA00001941"/>
    </source>
</evidence>
<sequence>MSSPAPSVPDFDAKLARYADLLVRVGVGLTAGGKVRIGAPVEAAAFARLVQRAAYRAGALDARVVYTDAHTDLALYEDGSDEAVAFLPAWQAQEREAMVADGYAFIGILGDDPSLLAGVDGGRVARRSKALAQAFQKVSEASGNFEVSWTVAAIATPAWAGAVFPDLPEAEAVARLWDDIFAVTRVDTPDPVGAWQTHLAGLQARTDRLNQQRFAALHFQGELGTDLTVGLADGHFWQGGAERAKNGVLGVPNFPTDEVFTAPHRDRVDGVAVASKPLSVRGQLVEGIRVKFEGGRAVEVSATRGEDTLRQLIGTDEGAARLGEVALVPASAPVARTGTLFLNTLFDENAASHIALGRAYPTTIRPDLIGATESTTSFSDLGGNHSLIHVDWMIGSPGMNVDGVRGDGSREALMRDGEWVI</sequence>
<evidence type="ECO:0000313" key="11">
    <source>
        <dbReference type="Proteomes" id="UP000077363"/>
    </source>
</evidence>
<keyword evidence="11" id="KW-1185">Reference proteome</keyword>
<organism evidence="10 11">
    <name type="scientific">Deinococcus puniceus</name>
    <dbReference type="NCBI Taxonomy" id="1182568"/>
    <lineage>
        <taxon>Bacteria</taxon>
        <taxon>Thermotogati</taxon>
        <taxon>Deinococcota</taxon>
        <taxon>Deinococci</taxon>
        <taxon>Deinococcales</taxon>
        <taxon>Deinococcaceae</taxon>
        <taxon>Deinococcus</taxon>
    </lineage>
</organism>
<keyword evidence="5" id="KW-0031">Aminopeptidase</keyword>
<dbReference type="GO" id="GO:0008237">
    <property type="term" value="F:metallopeptidase activity"/>
    <property type="evidence" value="ECO:0007669"/>
    <property type="project" value="UniProtKB-KW"/>
</dbReference>
<dbReference type="EMBL" id="CP011387">
    <property type="protein sequence ID" value="ANE42613.1"/>
    <property type="molecule type" value="Genomic_DNA"/>
</dbReference>
<dbReference type="GO" id="GO:0046872">
    <property type="term" value="F:metal ion binding"/>
    <property type="evidence" value="ECO:0007669"/>
    <property type="project" value="UniProtKB-KW"/>
</dbReference>
<keyword evidence="8" id="KW-0378">Hydrolase</keyword>
<comment type="cofactor">
    <cofactor evidence="3">
        <name>Zn(2+)</name>
        <dbReference type="ChEBI" id="CHEBI:29105"/>
    </cofactor>
</comment>
<evidence type="ECO:0000256" key="4">
    <source>
        <dbReference type="ARBA" id="ARBA00008236"/>
    </source>
</evidence>
<comment type="cofactor">
    <cofactor evidence="1">
        <name>Co(2+)</name>
        <dbReference type="ChEBI" id="CHEBI:48828"/>
    </cofactor>
</comment>
<reference evidence="10 11" key="1">
    <citation type="submission" date="2015-01" db="EMBL/GenBank/DDBJ databases">
        <title>Deinococcus puniceus/DY1/ whole genome sequencing.</title>
        <authorList>
            <person name="Kim M.K."/>
            <person name="Srinivasan S."/>
            <person name="Lee J.-J."/>
        </authorList>
    </citation>
    <scope>NUCLEOTIDE SEQUENCE [LARGE SCALE GENOMIC DNA]</scope>
    <source>
        <strain evidence="10 11">DY1</strain>
    </source>
</reference>
<evidence type="ECO:0000256" key="7">
    <source>
        <dbReference type="ARBA" id="ARBA00022723"/>
    </source>
</evidence>
<proteinExistence type="inferred from homology"/>
<dbReference type="AlphaFoldDB" id="A0A172T722"/>
<dbReference type="STRING" id="1182568.SU48_01255"/>
<dbReference type="Proteomes" id="UP000077363">
    <property type="component" value="Chromosome"/>
</dbReference>
<comment type="cofactor">
    <cofactor evidence="2">
        <name>Mg(2+)</name>
        <dbReference type="ChEBI" id="CHEBI:18420"/>
    </cofactor>
</comment>
<dbReference type="SUPFAM" id="SSF144052">
    <property type="entry name" value="Thermophilic metalloprotease-like"/>
    <property type="match status" value="1"/>
</dbReference>
<evidence type="ECO:0000256" key="6">
    <source>
        <dbReference type="ARBA" id="ARBA00022670"/>
    </source>
</evidence>
<dbReference type="RefSeq" id="WP_064013661.1">
    <property type="nucleotide sequence ID" value="NZ_CP011387.1"/>
</dbReference>
<dbReference type="InterPro" id="IPR000787">
    <property type="entry name" value="Peptidase_M29"/>
</dbReference>
<dbReference type="PRINTS" id="PR00919">
    <property type="entry name" value="THERMOPTASE"/>
</dbReference>
<dbReference type="PANTHER" id="PTHR34448:SF3">
    <property type="entry name" value="AMINOPEPTIDASE AMPS"/>
    <property type="match status" value="1"/>
</dbReference>
<dbReference type="KEGG" id="dpu:SU48_01255"/>
<evidence type="ECO:0000313" key="10">
    <source>
        <dbReference type="EMBL" id="ANE42613.1"/>
    </source>
</evidence>
<dbReference type="PANTHER" id="PTHR34448">
    <property type="entry name" value="AMINOPEPTIDASE"/>
    <property type="match status" value="1"/>
</dbReference>
<dbReference type="InterPro" id="IPR052170">
    <property type="entry name" value="M29_Exopeptidase"/>
</dbReference>
<accession>A0A172T722</accession>
<evidence type="ECO:0000256" key="5">
    <source>
        <dbReference type="ARBA" id="ARBA00022438"/>
    </source>
</evidence>
<dbReference type="InterPro" id="IPR035097">
    <property type="entry name" value="M29_N-terminal"/>
</dbReference>
<dbReference type="PATRIC" id="fig|1182568.3.peg.255"/>
<comment type="similarity">
    <text evidence="4">Belongs to the peptidase M29 family.</text>
</comment>
<evidence type="ECO:0000256" key="3">
    <source>
        <dbReference type="ARBA" id="ARBA00001947"/>
    </source>
</evidence>
<evidence type="ECO:0000256" key="8">
    <source>
        <dbReference type="ARBA" id="ARBA00022801"/>
    </source>
</evidence>
<gene>
    <name evidence="10" type="ORF">SU48_01255</name>
</gene>
<dbReference type="GO" id="GO:0006508">
    <property type="term" value="P:proteolysis"/>
    <property type="evidence" value="ECO:0007669"/>
    <property type="project" value="UniProtKB-KW"/>
</dbReference>
<dbReference type="OrthoDB" id="9803993at2"/>
<evidence type="ECO:0000256" key="2">
    <source>
        <dbReference type="ARBA" id="ARBA00001946"/>
    </source>
</evidence>